<evidence type="ECO:0000313" key="2">
    <source>
        <dbReference type="Proteomes" id="UP001628192"/>
    </source>
</evidence>
<sequence>MESTSAQHKFDAPGSRAGVTVDFVALLSRLGTASTGEGATTTEIAEAMGCGADKVRRLVKQAVREGKCRATRKTVDTISGTKTTAPSYVLVQEAE</sequence>
<keyword evidence="2" id="KW-1185">Reference proteome</keyword>
<protein>
    <submittedName>
        <fullName evidence="1">Uncharacterized protein</fullName>
    </submittedName>
</protein>
<dbReference type="Proteomes" id="UP001628192">
    <property type="component" value="Unassembled WGS sequence"/>
</dbReference>
<reference evidence="1 2" key="1">
    <citation type="journal article" date="2025" name="Int. J. Syst. Evol. Microbiol.">
        <title>Desulfovibrio falkowii sp. nov., Porphyromonas miyakawae sp. nov., Mediterraneibacter flintii sp. nov. and Owariibacterium komagatae gen. nov., sp. nov., isolated from human faeces.</title>
        <authorList>
            <person name="Hamaguchi T."/>
            <person name="Ohara M."/>
            <person name="Hisatomi A."/>
            <person name="Sekiguchi K."/>
            <person name="Takeda J.I."/>
            <person name="Ueyama J."/>
            <person name="Ito M."/>
            <person name="Nishiwaki H."/>
            <person name="Ogi T."/>
            <person name="Hirayama M."/>
            <person name="Ohkuma M."/>
            <person name="Sakamoto M."/>
            <person name="Ohno K."/>
        </authorList>
    </citation>
    <scope>NUCLEOTIDE SEQUENCE [LARGE SCALE GENOMIC DNA]</scope>
    <source>
        <strain evidence="1 2">13CB8C</strain>
    </source>
</reference>
<gene>
    <name evidence="1" type="ORF">Defa_20230</name>
</gene>
<proteinExistence type="predicted"/>
<accession>A0ABQ0E9T9</accession>
<comment type="caution">
    <text evidence="1">The sequence shown here is derived from an EMBL/GenBank/DDBJ whole genome shotgun (WGS) entry which is preliminary data.</text>
</comment>
<dbReference type="EMBL" id="BAAFSG010000001">
    <property type="protein sequence ID" value="GAB1254536.1"/>
    <property type="molecule type" value="Genomic_DNA"/>
</dbReference>
<evidence type="ECO:0000313" key="1">
    <source>
        <dbReference type="EMBL" id="GAB1254536.1"/>
    </source>
</evidence>
<name>A0ABQ0E9T9_9BACT</name>
<organism evidence="1 2">
    <name type="scientific">Desulfovibrio falkowii</name>
    <dbReference type="NCBI Taxonomy" id="3136602"/>
    <lineage>
        <taxon>Bacteria</taxon>
        <taxon>Pseudomonadati</taxon>
        <taxon>Thermodesulfobacteriota</taxon>
        <taxon>Desulfovibrionia</taxon>
        <taxon>Desulfovibrionales</taxon>
        <taxon>Desulfovibrionaceae</taxon>
        <taxon>Desulfovibrio</taxon>
    </lineage>
</organism>